<gene>
    <name evidence="1" type="ORF">C7B77_01055</name>
</gene>
<dbReference type="AlphaFoldDB" id="A0A2T1GN48"/>
<name>A0A2T1GN48_9CYAN</name>
<dbReference type="SUPFAM" id="SSF88723">
    <property type="entry name" value="PIN domain-like"/>
    <property type="match status" value="1"/>
</dbReference>
<evidence type="ECO:0000313" key="1">
    <source>
        <dbReference type="EMBL" id="PSB59348.1"/>
    </source>
</evidence>
<accession>A0A2T1GN48</accession>
<dbReference type="Proteomes" id="UP000238937">
    <property type="component" value="Unassembled WGS sequence"/>
</dbReference>
<evidence type="ECO:0000313" key="2">
    <source>
        <dbReference type="Proteomes" id="UP000238937"/>
    </source>
</evidence>
<sequence length="163" mass="18329">MIVFLDTNVLGLLAKPTKSFEESSTESYQVQQWFYGLQSRGVRVVTSTLCDYEFRRGLLEPLGKAKELAPGVIELDILAETGMLEFIPVSRKDAILAAQMWVDAQAEGRPTSDKNKIDIDVIISAQCLILQQENLGQTVIMATKNTKHISRYCEAANWQEIEF</sequence>
<organism evidence="1 2">
    <name type="scientific">Chamaesiphon polymorphus CCALA 037</name>
    <dbReference type="NCBI Taxonomy" id="2107692"/>
    <lineage>
        <taxon>Bacteria</taxon>
        <taxon>Bacillati</taxon>
        <taxon>Cyanobacteriota</taxon>
        <taxon>Cyanophyceae</taxon>
        <taxon>Gomontiellales</taxon>
        <taxon>Chamaesiphonaceae</taxon>
        <taxon>Chamaesiphon</taxon>
    </lineage>
</organism>
<comment type="caution">
    <text evidence="1">The sequence shown here is derived from an EMBL/GenBank/DDBJ whole genome shotgun (WGS) entry which is preliminary data.</text>
</comment>
<dbReference type="Gene3D" id="3.40.50.1010">
    <property type="entry name" value="5'-nuclease"/>
    <property type="match status" value="1"/>
</dbReference>
<dbReference type="RefSeq" id="WP_106299469.1">
    <property type="nucleotide sequence ID" value="NZ_PVWO01000007.1"/>
</dbReference>
<reference evidence="1 2" key="1">
    <citation type="submission" date="2018-03" db="EMBL/GenBank/DDBJ databases">
        <title>The ancient ancestry and fast evolution of plastids.</title>
        <authorList>
            <person name="Moore K.R."/>
            <person name="Magnabosco C."/>
            <person name="Momper L."/>
            <person name="Gold D.A."/>
            <person name="Bosak T."/>
            <person name="Fournier G.P."/>
        </authorList>
    </citation>
    <scope>NUCLEOTIDE SEQUENCE [LARGE SCALE GENOMIC DNA]</scope>
    <source>
        <strain evidence="1 2">CCALA 037</strain>
    </source>
</reference>
<proteinExistence type="predicted"/>
<protein>
    <recommendedName>
        <fullName evidence="3">Nucleic acid-binding protein</fullName>
    </recommendedName>
</protein>
<dbReference type="InterPro" id="IPR029060">
    <property type="entry name" value="PIN-like_dom_sf"/>
</dbReference>
<dbReference type="EMBL" id="PVWO01000007">
    <property type="protein sequence ID" value="PSB59348.1"/>
    <property type="molecule type" value="Genomic_DNA"/>
</dbReference>
<keyword evidence="2" id="KW-1185">Reference proteome</keyword>
<evidence type="ECO:0008006" key="3">
    <source>
        <dbReference type="Google" id="ProtNLM"/>
    </source>
</evidence>
<dbReference type="OrthoDB" id="461957at2"/>